<reference evidence="1" key="1">
    <citation type="submission" date="2019-08" db="EMBL/GenBank/DDBJ databases">
        <authorList>
            <person name="Kucharzyk K."/>
            <person name="Murdoch R.W."/>
            <person name="Higgins S."/>
            <person name="Loffler F."/>
        </authorList>
    </citation>
    <scope>NUCLEOTIDE SEQUENCE</scope>
</reference>
<gene>
    <name evidence="1" type="ORF">SDC9_118981</name>
</gene>
<protein>
    <submittedName>
        <fullName evidence="1">Uncharacterized protein</fullName>
    </submittedName>
</protein>
<accession>A0A645C3R4</accession>
<dbReference type="AlphaFoldDB" id="A0A645C3R4"/>
<name>A0A645C3R4_9ZZZZ</name>
<comment type="caution">
    <text evidence="1">The sequence shown here is derived from an EMBL/GenBank/DDBJ whole genome shotgun (WGS) entry which is preliminary data.</text>
</comment>
<dbReference type="EMBL" id="VSSQ01024475">
    <property type="protein sequence ID" value="MPM72008.1"/>
    <property type="molecule type" value="Genomic_DNA"/>
</dbReference>
<organism evidence="1">
    <name type="scientific">bioreactor metagenome</name>
    <dbReference type="NCBI Taxonomy" id="1076179"/>
    <lineage>
        <taxon>unclassified sequences</taxon>
        <taxon>metagenomes</taxon>
        <taxon>ecological metagenomes</taxon>
    </lineage>
</organism>
<proteinExistence type="predicted"/>
<sequence>MTKIEMVNLMKQCVNPHKICRVFFKYGINYWYYFPLIVNEKFFLGAEEDDFILNGYSIRRFKDMKKVEIKDDKCLEINMLEGTVDQLIIPNVDITNWKTIFSSLKAIDHSVIVEQESLIEDECQFVIGRIEKIFNNHVYIRGFDADGVWEDEFYKIPYAEITSVTFGSRYVEIFSKYLPPIK</sequence>
<evidence type="ECO:0000313" key="1">
    <source>
        <dbReference type="EMBL" id="MPM72008.1"/>
    </source>
</evidence>